<dbReference type="Proteomes" id="UP000066480">
    <property type="component" value="Chromosome"/>
</dbReference>
<evidence type="ECO:0000259" key="5">
    <source>
        <dbReference type="PROSITE" id="PS51462"/>
    </source>
</evidence>
<dbReference type="Gene3D" id="3.90.79.10">
    <property type="entry name" value="Nucleoside Triphosphate Pyrophosphohydrolase"/>
    <property type="match status" value="1"/>
</dbReference>
<accession>A0A0K1JFG0</accession>
<keyword evidence="7" id="KW-1185">Reference proteome</keyword>
<dbReference type="InterPro" id="IPR020476">
    <property type="entry name" value="Nudix_hydrolase"/>
</dbReference>
<dbReference type="PRINTS" id="PR00502">
    <property type="entry name" value="NUDIXFAMILY"/>
</dbReference>
<dbReference type="PANTHER" id="PTHR43046">
    <property type="entry name" value="GDP-MANNOSE MANNOSYL HYDROLASE"/>
    <property type="match status" value="1"/>
</dbReference>
<keyword evidence="3 4" id="KW-0378">Hydrolase</keyword>
<dbReference type="OrthoDB" id="9804442at2"/>
<proteinExistence type="inferred from homology"/>
<reference evidence="6 7" key="1">
    <citation type="submission" date="2015-03" db="EMBL/GenBank/DDBJ databases">
        <title>Luteipulveratus halotolerans sp. nov., a novel actinobacterium (Dermacoccaceae) from Sarawak, Malaysia.</title>
        <authorList>
            <person name="Juboi H."/>
            <person name="Basik A."/>
            <person name="Shamsul S.S."/>
            <person name="Arnold P."/>
            <person name="Schmitt E.K."/>
            <person name="Sanglier J.-J."/>
            <person name="Yeo T."/>
        </authorList>
    </citation>
    <scope>NUCLEOTIDE SEQUENCE [LARGE SCALE GENOMIC DNA]</scope>
    <source>
        <strain evidence="6 7">MN07-A0370</strain>
    </source>
</reference>
<dbReference type="KEGG" id="lmoi:VV02_04740"/>
<dbReference type="RefSeq" id="WP_052590206.1">
    <property type="nucleotide sequence ID" value="NZ_CP011112.1"/>
</dbReference>
<comment type="cofactor">
    <cofactor evidence="1">
        <name>Mg(2+)</name>
        <dbReference type="ChEBI" id="CHEBI:18420"/>
    </cofactor>
</comment>
<evidence type="ECO:0000256" key="1">
    <source>
        <dbReference type="ARBA" id="ARBA00001946"/>
    </source>
</evidence>
<evidence type="ECO:0000256" key="3">
    <source>
        <dbReference type="ARBA" id="ARBA00022801"/>
    </source>
</evidence>
<dbReference type="PROSITE" id="PS00893">
    <property type="entry name" value="NUDIX_BOX"/>
    <property type="match status" value="1"/>
</dbReference>
<evidence type="ECO:0000256" key="2">
    <source>
        <dbReference type="ARBA" id="ARBA00005582"/>
    </source>
</evidence>
<dbReference type="PANTHER" id="PTHR43046:SF16">
    <property type="entry name" value="ADP-RIBOSE PYROPHOSPHATASE YJHB-RELATED"/>
    <property type="match status" value="1"/>
</dbReference>
<dbReference type="GO" id="GO:0016787">
    <property type="term" value="F:hydrolase activity"/>
    <property type="evidence" value="ECO:0007669"/>
    <property type="project" value="UniProtKB-KW"/>
</dbReference>
<protein>
    <submittedName>
        <fullName evidence="6">NUDIX hydrolase</fullName>
    </submittedName>
</protein>
<dbReference type="STRING" id="571913.VV02_04740"/>
<feature type="domain" description="Nudix hydrolase" evidence="5">
    <location>
        <begin position="33"/>
        <end position="156"/>
    </location>
</feature>
<evidence type="ECO:0000256" key="4">
    <source>
        <dbReference type="RuleBase" id="RU003476"/>
    </source>
</evidence>
<evidence type="ECO:0000313" key="7">
    <source>
        <dbReference type="Proteomes" id="UP000066480"/>
    </source>
</evidence>
<dbReference type="InterPro" id="IPR015797">
    <property type="entry name" value="NUDIX_hydrolase-like_dom_sf"/>
</dbReference>
<dbReference type="InterPro" id="IPR000086">
    <property type="entry name" value="NUDIX_hydrolase_dom"/>
</dbReference>
<organism evidence="6 7">
    <name type="scientific">Luteipulveratus mongoliensis</name>
    <dbReference type="NCBI Taxonomy" id="571913"/>
    <lineage>
        <taxon>Bacteria</taxon>
        <taxon>Bacillati</taxon>
        <taxon>Actinomycetota</taxon>
        <taxon>Actinomycetes</taxon>
        <taxon>Micrococcales</taxon>
        <taxon>Dermacoccaceae</taxon>
        <taxon>Luteipulveratus</taxon>
    </lineage>
</organism>
<dbReference type="AlphaFoldDB" id="A0A0K1JFG0"/>
<evidence type="ECO:0000313" key="6">
    <source>
        <dbReference type="EMBL" id="AKU15330.1"/>
    </source>
</evidence>
<comment type="similarity">
    <text evidence="2 4">Belongs to the Nudix hydrolase family.</text>
</comment>
<dbReference type="SUPFAM" id="SSF55811">
    <property type="entry name" value="Nudix"/>
    <property type="match status" value="1"/>
</dbReference>
<dbReference type="PROSITE" id="PS51462">
    <property type="entry name" value="NUDIX"/>
    <property type="match status" value="1"/>
</dbReference>
<dbReference type="InterPro" id="IPR020084">
    <property type="entry name" value="NUDIX_hydrolase_CS"/>
</dbReference>
<sequence length="165" mass="18065">MSASNPGLLRRAGLRVFRWLPARPSYAIIRIAAPTFSMGAVALIEYDGRILALRQTHRRGWSLPGGLVDRGELPAQTVVREVAEETGLQVTSGDIFASVVDPEVRHVDIIYRVQCDTEPAVHVASEARAAAWFAVDELPEPDMPTRRILAAIRAAHVVPEPGRVL</sequence>
<dbReference type="EMBL" id="CP011112">
    <property type="protein sequence ID" value="AKU15330.1"/>
    <property type="molecule type" value="Genomic_DNA"/>
</dbReference>
<dbReference type="Pfam" id="PF00293">
    <property type="entry name" value="NUDIX"/>
    <property type="match status" value="1"/>
</dbReference>
<gene>
    <name evidence="6" type="ORF">VV02_04740</name>
</gene>
<name>A0A0K1JFG0_9MICO</name>